<dbReference type="GO" id="GO:0003886">
    <property type="term" value="F:DNA (cytosine-5-)-methyltransferase activity"/>
    <property type="evidence" value="ECO:0007669"/>
    <property type="project" value="UniProtKB-EC"/>
</dbReference>
<accession>A0A552JZD2</accession>
<dbReference type="Proteomes" id="UP000320523">
    <property type="component" value="Unassembled WGS sequence"/>
</dbReference>
<dbReference type="EC" id="2.1.1.37" evidence="1"/>
<evidence type="ECO:0000256" key="5">
    <source>
        <dbReference type="ARBA" id="ARBA00022747"/>
    </source>
</evidence>
<evidence type="ECO:0000256" key="4">
    <source>
        <dbReference type="ARBA" id="ARBA00022691"/>
    </source>
</evidence>
<dbReference type="Gene3D" id="3.40.50.150">
    <property type="entry name" value="Vaccinia Virus protein VP39"/>
    <property type="match status" value="1"/>
</dbReference>
<evidence type="ECO:0000313" key="8">
    <source>
        <dbReference type="Proteomes" id="UP000320523"/>
    </source>
</evidence>
<sequence length="201" mass="22826">GHQQGKTLEVILDTLQDLGYYTDYRVLNALNFGLPQKRERIFIVGFREARGFIWPKPALSRTTLTEILEENVSDFYYASEKIQKSRLLKREGKKPYIEPTIWHENKGGNVSAYPYSCALRAGASYNYLLVDGKRRLTEREMLRLQGFPDDYQIVGSYQTMRKLTGNSVAISCVAAVVNSAINSLLNLYPASGQRGAFFSDH</sequence>
<evidence type="ECO:0000256" key="2">
    <source>
        <dbReference type="ARBA" id="ARBA00022603"/>
    </source>
</evidence>
<evidence type="ECO:0000256" key="6">
    <source>
        <dbReference type="PROSITE-ProRule" id="PRU01016"/>
    </source>
</evidence>
<keyword evidence="4 6" id="KW-0949">S-adenosyl-L-methionine</keyword>
<dbReference type="InterPro" id="IPR029063">
    <property type="entry name" value="SAM-dependent_MTases_sf"/>
</dbReference>
<dbReference type="SUPFAM" id="SSF53335">
    <property type="entry name" value="S-adenosyl-L-methionine-dependent methyltransferases"/>
    <property type="match status" value="1"/>
</dbReference>
<dbReference type="PROSITE" id="PS51679">
    <property type="entry name" value="SAM_MT_C5"/>
    <property type="match status" value="1"/>
</dbReference>
<name>A0A552JZD2_9CHRO</name>
<organism evidence="7 8">
    <name type="scientific">Microcystis wesenbergii Mw_QC_S_20081001_S30D</name>
    <dbReference type="NCBI Taxonomy" id="2486245"/>
    <lineage>
        <taxon>Bacteria</taxon>
        <taxon>Bacillati</taxon>
        <taxon>Cyanobacteriota</taxon>
        <taxon>Cyanophyceae</taxon>
        <taxon>Oscillatoriophycideae</taxon>
        <taxon>Chroococcales</taxon>
        <taxon>Microcystaceae</taxon>
        <taxon>Microcystis</taxon>
    </lineage>
</organism>
<dbReference type="AlphaFoldDB" id="A0A552JZD2"/>
<protein>
    <recommendedName>
        <fullName evidence="1">DNA (cytosine-5-)-methyltransferase</fullName>
        <ecNumber evidence="1">2.1.1.37</ecNumber>
    </recommendedName>
</protein>
<dbReference type="GO" id="GO:0003677">
    <property type="term" value="F:DNA binding"/>
    <property type="evidence" value="ECO:0007669"/>
    <property type="project" value="TreeGrafter"/>
</dbReference>
<evidence type="ECO:0000256" key="3">
    <source>
        <dbReference type="ARBA" id="ARBA00022679"/>
    </source>
</evidence>
<dbReference type="Gene3D" id="3.90.120.10">
    <property type="entry name" value="DNA Methylase, subunit A, domain 2"/>
    <property type="match status" value="1"/>
</dbReference>
<dbReference type="InterPro" id="IPR001525">
    <property type="entry name" value="C5_MeTfrase"/>
</dbReference>
<gene>
    <name evidence="7" type="ORF">EWV75_02380</name>
</gene>
<dbReference type="InterPro" id="IPR050390">
    <property type="entry name" value="C5-Methyltransferase"/>
</dbReference>
<comment type="similarity">
    <text evidence="6">Belongs to the class I-like SAM-binding methyltransferase superfamily. C5-methyltransferase family.</text>
</comment>
<dbReference type="Pfam" id="PF00145">
    <property type="entry name" value="DNA_methylase"/>
    <property type="match status" value="1"/>
</dbReference>
<comment type="caution">
    <text evidence="6">Lacks conserved residue(s) required for the propagation of feature annotation.</text>
</comment>
<evidence type="ECO:0000313" key="7">
    <source>
        <dbReference type="EMBL" id="TRV00865.1"/>
    </source>
</evidence>
<reference evidence="7 8" key="1">
    <citation type="submission" date="2019-01" db="EMBL/GenBank/DDBJ databases">
        <title>Coherence of Microcystis species and biogeography revealed through population genomics.</title>
        <authorList>
            <person name="Perez-Carrascal O.M."/>
            <person name="Terrat Y."/>
            <person name="Giani A."/>
            <person name="Fortin N."/>
            <person name="Tromas N."/>
            <person name="Shapiro B.J."/>
        </authorList>
    </citation>
    <scope>NUCLEOTIDE SEQUENCE [LARGE SCALE GENOMIC DNA]</scope>
    <source>
        <strain evidence="7">Mw_QC_S_20081001_S30D</strain>
    </source>
</reference>
<dbReference type="GO" id="GO:0032259">
    <property type="term" value="P:methylation"/>
    <property type="evidence" value="ECO:0007669"/>
    <property type="project" value="UniProtKB-KW"/>
</dbReference>
<dbReference type="PANTHER" id="PTHR10629">
    <property type="entry name" value="CYTOSINE-SPECIFIC METHYLTRANSFERASE"/>
    <property type="match status" value="1"/>
</dbReference>
<keyword evidence="3 6" id="KW-0808">Transferase</keyword>
<keyword evidence="2 6" id="KW-0489">Methyltransferase</keyword>
<evidence type="ECO:0000256" key="1">
    <source>
        <dbReference type="ARBA" id="ARBA00011975"/>
    </source>
</evidence>
<feature type="non-terminal residue" evidence="7">
    <location>
        <position position="1"/>
    </location>
</feature>
<dbReference type="GO" id="GO:0009307">
    <property type="term" value="P:DNA restriction-modification system"/>
    <property type="evidence" value="ECO:0007669"/>
    <property type="project" value="UniProtKB-KW"/>
</dbReference>
<dbReference type="GO" id="GO:0044027">
    <property type="term" value="P:negative regulation of gene expression via chromosomal CpG island methylation"/>
    <property type="evidence" value="ECO:0007669"/>
    <property type="project" value="TreeGrafter"/>
</dbReference>
<dbReference type="PANTHER" id="PTHR10629:SF52">
    <property type="entry name" value="DNA (CYTOSINE-5)-METHYLTRANSFERASE 1"/>
    <property type="match status" value="1"/>
</dbReference>
<comment type="caution">
    <text evidence="7">The sequence shown here is derived from an EMBL/GenBank/DDBJ whole genome shotgun (WGS) entry which is preliminary data.</text>
</comment>
<keyword evidence="5" id="KW-0680">Restriction system</keyword>
<dbReference type="EMBL" id="SFAT01000026">
    <property type="protein sequence ID" value="TRV00865.1"/>
    <property type="molecule type" value="Genomic_DNA"/>
</dbReference>
<proteinExistence type="inferred from homology"/>